<feature type="active site" description="Proton acceptor; for dehydratase activity" evidence="5">
    <location>
        <position position="1332"/>
    </location>
</feature>
<feature type="compositionally biased region" description="Low complexity" evidence="6">
    <location>
        <begin position="1614"/>
        <end position="1625"/>
    </location>
</feature>
<evidence type="ECO:0000256" key="3">
    <source>
        <dbReference type="ARBA" id="ARBA00022679"/>
    </source>
</evidence>
<dbReference type="Proteomes" id="UP001322138">
    <property type="component" value="Unassembled WGS sequence"/>
</dbReference>
<evidence type="ECO:0000259" key="9">
    <source>
        <dbReference type="PROSITE" id="PS52019"/>
    </source>
</evidence>
<feature type="domain" description="PKS/mFAS DH" evidence="9">
    <location>
        <begin position="1296"/>
        <end position="1598"/>
    </location>
</feature>
<evidence type="ECO:0000256" key="1">
    <source>
        <dbReference type="ARBA" id="ARBA00022450"/>
    </source>
</evidence>
<dbReference type="Pfam" id="PF16073">
    <property type="entry name" value="SAT"/>
    <property type="match status" value="1"/>
</dbReference>
<dbReference type="RefSeq" id="XP_062731689.1">
    <property type="nucleotide sequence ID" value="XM_062878285.1"/>
</dbReference>
<dbReference type="InterPro" id="IPR016039">
    <property type="entry name" value="Thiolase-like"/>
</dbReference>
<dbReference type="InterPro" id="IPR014030">
    <property type="entry name" value="Ketoacyl_synth_N"/>
</dbReference>
<dbReference type="InterPro" id="IPR009081">
    <property type="entry name" value="PP-bd_ACP"/>
</dbReference>
<dbReference type="InterPro" id="IPR030918">
    <property type="entry name" value="PT_fungal_PKS"/>
</dbReference>
<keyword evidence="3" id="KW-0808">Transferase</keyword>
<dbReference type="InterPro" id="IPR001227">
    <property type="entry name" value="Ac_transferase_dom_sf"/>
</dbReference>
<dbReference type="PANTHER" id="PTHR43775">
    <property type="entry name" value="FATTY ACID SYNTHASE"/>
    <property type="match status" value="1"/>
</dbReference>
<dbReference type="PROSITE" id="PS50075">
    <property type="entry name" value="CARRIER"/>
    <property type="match status" value="2"/>
</dbReference>
<dbReference type="InterPro" id="IPR020841">
    <property type="entry name" value="PKS_Beta-ketoAc_synthase_dom"/>
</dbReference>
<evidence type="ECO:0000256" key="6">
    <source>
        <dbReference type="SAM" id="MobiDB-lite"/>
    </source>
</evidence>
<dbReference type="InterPro" id="IPR029058">
    <property type="entry name" value="AB_hydrolase_fold"/>
</dbReference>
<dbReference type="Gene3D" id="3.40.47.10">
    <property type="match status" value="1"/>
</dbReference>
<evidence type="ECO:0000259" key="8">
    <source>
        <dbReference type="PROSITE" id="PS52004"/>
    </source>
</evidence>
<organism evidence="10 11">
    <name type="scientific">Podospora bellae-mahoneyi</name>
    <dbReference type="NCBI Taxonomy" id="2093777"/>
    <lineage>
        <taxon>Eukaryota</taxon>
        <taxon>Fungi</taxon>
        <taxon>Dikarya</taxon>
        <taxon>Ascomycota</taxon>
        <taxon>Pezizomycotina</taxon>
        <taxon>Sordariomycetes</taxon>
        <taxon>Sordariomycetidae</taxon>
        <taxon>Sordariales</taxon>
        <taxon>Podosporaceae</taxon>
        <taxon>Podospora</taxon>
    </lineage>
</organism>
<feature type="compositionally biased region" description="Polar residues" evidence="6">
    <location>
        <begin position="1739"/>
        <end position="1749"/>
    </location>
</feature>
<accession>A0ABR0FFG1</accession>
<dbReference type="PANTHER" id="PTHR43775:SF37">
    <property type="entry name" value="SI:DKEY-61P9.11"/>
    <property type="match status" value="1"/>
</dbReference>
<dbReference type="Pfam" id="PF00975">
    <property type="entry name" value="Thioesterase"/>
    <property type="match status" value="1"/>
</dbReference>
<keyword evidence="2" id="KW-0597">Phosphoprotein</keyword>
<dbReference type="Gene3D" id="3.40.366.10">
    <property type="entry name" value="Malonyl-Coenzyme A Acyl Carrier Protein, domain 2"/>
    <property type="match status" value="2"/>
</dbReference>
<dbReference type="PROSITE" id="PS52019">
    <property type="entry name" value="PKS_MFAS_DH"/>
    <property type="match status" value="1"/>
</dbReference>
<dbReference type="Gene3D" id="1.10.1200.10">
    <property type="entry name" value="ACP-like"/>
    <property type="match status" value="2"/>
</dbReference>
<evidence type="ECO:0000313" key="11">
    <source>
        <dbReference type="Proteomes" id="UP001322138"/>
    </source>
</evidence>
<dbReference type="InterPro" id="IPR049552">
    <property type="entry name" value="PKS_DH_N"/>
</dbReference>
<sequence length="2120" mass="230051">MADVLLFPGQGSTSHFSDHETIHQILDQLGQEQAVFDGFVQSCKDHFQEEYNALSPEDQSSIGNPQDITDFVQDSKTFLTPPPSLQSHPIFETTTLFIRQVLELMLYQSRSDGSDQPVETAGVCTGVLPAALAASYPSYLSPQFVRAAAQSYRLAFWIGLRVSQFCSKAAADTWRDLPWALSIFGLPVDQVERTLTQYIDEMTTTPTPRISAVFAADNISLSGSGPSLSQFKTIAASQHPSAHFRSPHVHGYYHGGAESVCLVNQVLQDVQTREITFPTWQCLQIPLRSVASGQLLDPIAAAASGSSLLEVVLHSVFVETVGWLHTIGSLTQSLREGLDKDPDTQYRVIGMGPNAGSLVRDLRTSMLTSKVSIIESFGDFALKSPPESYAIVGLSVNYPKGNGLDEFWETLVRGESTLSTIPDNRFDITSYGNKDDGKGKPKPTPNHGNFLDDAFKFDAAYFNISPREAKCMDPQQRLLLHVAAGALEDAGYSPNSTPTFINDKFGVFVGVATGDYVDNLREDIDVYYSPGTLRAFLSGRISYALGLKGPSIVFDTACSSSTVALYHACQSLKSGECTVALAGGINVMSSPYMHLGLSRAHFLSPTGQCKPFDVSADGYCRAEGAGLVVVKKLSDAIREGDHIHGVIRGMGLNQCGTAKSITHPDAATQAELFNEVLSRNHIDPDSISLVETHGTGTQAGDFAEITSLQSTFGMRAPDNPLYISSVKGNIGHAEAASGLAGLTKLLLAMREKKLPPQASFKTLNPRLKSIREHNIVIPTVLTDWTTRDKTPRRALLNNFGAAGSNAALVLEEYTGNTQKPVKAGRNKAEKVSRSSHILNISAKTPAALEHLREEYISYIKTYPNVKIEDLCYTATARKRNEGYAHRISVLGSNVQQLESQLRQEAVTQVANLKVAGHRKTLFVFSGQGGIYAGMGGELLLTSPRFRSAVERCDGILTANGFPAVSSYLLDSESWRAEPKPVVEQSACFVIEYALAQMFIHWGLKPDAVVGHSIGEYAALVTAGALTLEDGLLFVAKRASLMTAKCPAASSGMMACALPAREIESLLSQHGFPALSVACENSPKDCVVAGSLDELTRFGELARAHKIKNKLLEVAYGFHSPAMDPILEEIEAHAATLRPCLRAEGAVDVGLSTYGRLLEAGEQITSAYFAKQTRGTVQFSQVAQKLATKLNGNNVTVLEAGSSPITLPMVKAAFDPNTSLLLPSLRPKDKPWVALCTMLRTLFLHGVPVKWREVYDTSSRMLYPFPQYPLYGAEFLIPFREHKNEVELEGSLPASPEPLFEFLTSRGSSSPDKPEVTSFSTPVKQLAPFIKAHAVGNTPLCPASVFMEYALEGAVVTDDSLAKATIAMEDITFDKPLVYDDNSPPSDLQLQLDRSQQEGQIFSFMSGANHVHCSGTLRQASTKFVSTIFSRKEAFVRRQKMTSFEFGGRENANSFSSRTIYELIFPRVVAYSEPFLTLDRLTVSSTGLEGFGQFRVSGLSLQGSFVCAPAFIDTMLHAAGFIANIKVNDQTACICTKVDLAILPEDSNDVYERDLDIYCSLVDLDDAIVADAYVMTEDGKVVSCVEGMSFRKINKAGFKASLARAAGKSAPATSKRVAAPVPAKRAPGQKQEHAARVEQTQQSPDIEQTVMAMIKEVCGAGDDTRMSTTLSEMGVDSLLFIELADAIRRQLPSLQISTHELEACNAVGDLMNVIKKASASGVTTTHSSPSVSEDGRATFSDASTGSISTPVTPPDGEETSIKDLLEDICGLDIAGVDKTAPLSTLGIDSLLSIELQEELQSRLGLTIDNGHEGISELRVVDLEVLYAKKLASHRSQGQLQGLGIRHTTGTTPPPHASQRGLESANDSDFPIQLQTQQSGSPKAPLYLFHDGSGLSSMYRHLDNLNRNIYGIYSIDGSYPAEKQAKTIQELAALYIDKGKLSKQPEILLGGWSFGGVLAFEVSRQLRAHHPNVTVKGVILIDSPLPINHDPLPQQVILHVVGSKGRDSPLRKQIQAQFSRHAGMLERYSRQQLEDIKGGGVPCAMLFCTKTMNTERACGVTYPWLSDGEYRSKAVERWETVVGRRLLALDLDCNHFEVFEDGNIAEVSEKLGGACALLEGRS</sequence>
<dbReference type="CDD" id="cd00833">
    <property type="entry name" value="PKS"/>
    <property type="match status" value="1"/>
</dbReference>
<dbReference type="InterPro" id="IPR014043">
    <property type="entry name" value="Acyl_transferase_dom"/>
</dbReference>
<dbReference type="NCBIfam" id="TIGR04532">
    <property type="entry name" value="PT_fungal_PKS"/>
    <property type="match status" value="1"/>
</dbReference>
<dbReference type="Pfam" id="PF22621">
    <property type="entry name" value="CurL-like_PKS_C"/>
    <property type="match status" value="1"/>
</dbReference>
<keyword evidence="1" id="KW-0596">Phosphopantetheine</keyword>
<dbReference type="Gene3D" id="3.30.70.250">
    <property type="entry name" value="Malonyl-CoA ACP transacylase, ACP-binding"/>
    <property type="match status" value="1"/>
</dbReference>
<dbReference type="PROSITE" id="PS52004">
    <property type="entry name" value="KS3_2"/>
    <property type="match status" value="1"/>
</dbReference>
<evidence type="ECO:0000256" key="4">
    <source>
        <dbReference type="ARBA" id="ARBA00023268"/>
    </source>
</evidence>
<dbReference type="InterPro" id="IPR001031">
    <property type="entry name" value="Thioesterase"/>
</dbReference>
<proteinExistence type="predicted"/>
<feature type="region of interest" description="Disordered" evidence="6">
    <location>
        <begin position="1836"/>
        <end position="1864"/>
    </location>
</feature>
<comment type="caution">
    <text evidence="10">The sequence shown here is derived from an EMBL/GenBank/DDBJ whole genome shotgun (WGS) entry which is preliminary data.</text>
</comment>
<evidence type="ECO:0000313" key="10">
    <source>
        <dbReference type="EMBL" id="KAK4642713.1"/>
    </source>
</evidence>
<feature type="domain" description="Ketosynthase family 3 (KS3)" evidence="8">
    <location>
        <begin position="386"/>
        <end position="812"/>
    </location>
</feature>
<dbReference type="Pfam" id="PF00698">
    <property type="entry name" value="Acyl_transf_1"/>
    <property type="match status" value="1"/>
</dbReference>
<dbReference type="InterPro" id="IPR014031">
    <property type="entry name" value="Ketoacyl_synth_C"/>
</dbReference>
<dbReference type="InterPro" id="IPR016035">
    <property type="entry name" value="Acyl_Trfase/lysoPLipase"/>
</dbReference>
<feature type="domain" description="Carrier" evidence="7">
    <location>
        <begin position="1754"/>
        <end position="1830"/>
    </location>
</feature>
<feature type="active site" description="Proton donor; for dehydratase activity" evidence="5">
    <location>
        <position position="1512"/>
    </location>
</feature>
<dbReference type="InterPro" id="IPR036736">
    <property type="entry name" value="ACP-like_sf"/>
</dbReference>
<dbReference type="SUPFAM" id="SSF55048">
    <property type="entry name" value="Probable ACP-binding domain of malonyl-CoA ACP transacylase"/>
    <property type="match status" value="1"/>
</dbReference>
<keyword evidence="11" id="KW-1185">Reference proteome</keyword>
<dbReference type="InterPro" id="IPR042104">
    <property type="entry name" value="PKS_dehydratase_sf"/>
</dbReference>
<dbReference type="SUPFAM" id="SSF52151">
    <property type="entry name" value="FabD/lysophospholipase-like"/>
    <property type="match status" value="1"/>
</dbReference>
<keyword evidence="4" id="KW-0511">Multifunctional enzyme</keyword>
<dbReference type="SMART" id="SM00825">
    <property type="entry name" value="PKS_KS"/>
    <property type="match status" value="1"/>
</dbReference>
<reference evidence="10 11" key="1">
    <citation type="journal article" date="2023" name="bioRxiv">
        <title>High-quality genome assemblies of four members of thePodospora anserinaspecies complex.</title>
        <authorList>
            <person name="Ament-Velasquez S.L."/>
            <person name="Vogan A.A."/>
            <person name="Wallerman O."/>
            <person name="Hartmann F."/>
            <person name="Gautier V."/>
            <person name="Silar P."/>
            <person name="Giraud T."/>
            <person name="Johannesson H."/>
        </authorList>
    </citation>
    <scope>NUCLEOTIDE SEQUENCE [LARGE SCALE GENOMIC DNA]</scope>
    <source>
        <strain evidence="10 11">CBS 112042</strain>
    </source>
</reference>
<feature type="compositionally biased region" description="Polar residues" evidence="6">
    <location>
        <begin position="1720"/>
        <end position="1730"/>
    </location>
</feature>
<dbReference type="Pfam" id="PF21089">
    <property type="entry name" value="PKS_DH_N"/>
    <property type="match status" value="1"/>
</dbReference>
<name>A0ABR0FFG1_9PEZI</name>
<feature type="region of interest" description="N-terminal hotdog fold" evidence="5">
    <location>
        <begin position="1296"/>
        <end position="1423"/>
    </location>
</feature>
<evidence type="ECO:0000256" key="2">
    <source>
        <dbReference type="ARBA" id="ARBA00022553"/>
    </source>
</evidence>
<dbReference type="Gene3D" id="3.40.50.1820">
    <property type="entry name" value="alpha/beta hydrolase"/>
    <property type="match status" value="1"/>
</dbReference>
<dbReference type="GeneID" id="87897767"/>
<dbReference type="SMART" id="SM00827">
    <property type="entry name" value="PKS_AT"/>
    <property type="match status" value="1"/>
</dbReference>
<feature type="region of interest" description="Disordered" evidence="6">
    <location>
        <begin position="1720"/>
        <end position="1756"/>
    </location>
</feature>
<feature type="region of interest" description="C-terminal hotdog fold" evidence="5">
    <location>
        <begin position="1450"/>
        <end position="1598"/>
    </location>
</feature>
<protein>
    <submittedName>
        <fullName evidence="10">Polyketide beta-ketoacyl-synthase</fullName>
    </submittedName>
</protein>
<dbReference type="Gene3D" id="3.10.129.110">
    <property type="entry name" value="Polyketide synthase dehydratase"/>
    <property type="match status" value="1"/>
</dbReference>
<dbReference type="InterPro" id="IPR050091">
    <property type="entry name" value="PKS_NRPS_Biosynth_Enz"/>
</dbReference>
<dbReference type="SUPFAM" id="SSF47336">
    <property type="entry name" value="ACP-like"/>
    <property type="match status" value="2"/>
</dbReference>
<dbReference type="PROSITE" id="PS00012">
    <property type="entry name" value="PHOSPHOPANTETHEINE"/>
    <property type="match status" value="1"/>
</dbReference>
<dbReference type="SUPFAM" id="SSF53474">
    <property type="entry name" value="alpha/beta-Hydrolases"/>
    <property type="match status" value="1"/>
</dbReference>
<dbReference type="InterPro" id="IPR006162">
    <property type="entry name" value="Ppantetheine_attach_site"/>
</dbReference>
<evidence type="ECO:0000256" key="5">
    <source>
        <dbReference type="PROSITE-ProRule" id="PRU01363"/>
    </source>
</evidence>
<dbReference type="Pfam" id="PF00109">
    <property type="entry name" value="ketoacyl-synt"/>
    <property type="match status" value="1"/>
</dbReference>
<dbReference type="Pfam" id="PF02801">
    <property type="entry name" value="Ketoacyl-synt_C"/>
    <property type="match status" value="1"/>
</dbReference>
<dbReference type="Gene3D" id="3.30.70.3290">
    <property type="match status" value="1"/>
</dbReference>
<evidence type="ECO:0000259" key="7">
    <source>
        <dbReference type="PROSITE" id="PS50075"/>
    </source>
</evidence>
<dbReference type="InterPro" id="IPR049900">
    <property type="entry name" value="PKS_mFAS_DH"/>
</dbReference>
<feature type="domain" description="Carrier" evidence="7">
    <location>
        <begin position="1640"/>
        <end position="1717"/>
    </location>
</feature>
<dbReference type="Pfam" id="PF00550">
    <property type="entry name" value="PP-binding"/>
    <property type="match status" value="2"/>
</dbReference>
<dbReference type="SUPFAM" id="SSF53901">
    <property type="entry name" value="Thiolase-like"/>
    <property type="match status" value="1"/>
</dbReference>
<feature type="region of interest" description="Disordered" evidence="6">
    <location>
        <begin position="1610"/>
        <end position="1641"/>
    </location>
</feature>
<dbReference type="InterPro" id="IPR018201">
    <property type="entry name" value="Ketoacyl_synth_AS"/>
</dbReference>
<gene>
    <name evidence="10" type="primary">pks1</name>
    <name evidence="10" type="ORF">QC761_400040</name>
</gene>
<dbReference type="PROSITE" id="PS00606">
    <property type="entry name" value="KS3_1"/>
    <property type="match status" value="1"/>
</dbReference>
<dbReference type="InterPro" id="IPR032088">
    <property type="entry name" value="SAT"/>
</dbReference>
<dbReference type="EMBL" id="JAFFGZ010000006">
    <property type="protein sequence ID" value="KAK4642713.1"/>
    <property type="molecule type" value="Genomic_DNA"/>
</dbReference>
<dbReference type="InterPro" id="IPR016036">
    <property type="entry name" value="Malonyl_transacylase_ACP-bd"/>
</dbReference>